<feature type="compositionally biased region" description="Low complexity" evidence="1">
    <location>
        <begin position="649"/>
        <end position="674"/>
    </location>
</feature>
<proteinExistence type="predicted"/>
<keyword evidence="2" id="KW-1133">Transmembrane helix</keyword>
<evidence type="ECO:0000256" key="3">
    <source>
        <dbReference type="SAM" id="SignalP"/>
    </source>
</evidence>
<feature type="region of interest" description="Disordered" evidence="1">
    <location>
        <begin position="471"/>
        <end position="493"/>
    </location>
</feature>
<dbReference type="AlphaFoldDB" id="A0AAV9U2P0"/>
<keyword evidence="2" id="KW-0472">Membrane</keyword>
<feature type="compositionally biased region" description="Low complexity" evidence="1">
    <location>
        <begin position="533"/>
        <end position="553"/>
    </location>
</feature>
<feature type="compositionally biased region" description="Low complexity" evidence="1">
    <location>
        <begin position="212"/>
        <end position="231"/>
    </location>
</feature>
<feature type="region of interest" description="Disordered" evidence="1">
    <location>
        <begin position="533"/>
        <end position="564"/>
    </location>
</feature>
<feature type="region of interest" description="Disordered" evidence="1">
    <location>
        <begin position="100"/>
        <end position="231"/>
    </location>
</feature>
<gene>
    <name evidence="4" type="ORF">TWF696_002694</name>
</gene>
<feature type="region of interest" description="Disordered" evidence="1">
    <location>
        <begin position="649"/>
        <end position="675"/>
    </location>
</feature>
<evidence type="ECO:0000256" key="1">
    <source>
        <dbReference type="SAM" id="MobiDB-lite"/>
    </source>
</evidence>
<evidence type="ECO:0000256" key="2">
    <source>
        <dbReference type="SAM" id="Phobius"/>
    </source>
</evidence>
<feature type="signal peptide" evidence="3">
    <location>
        <begin position="1"/>
        <end position="30"/>
    </location>
</feature>
<keyword evidence="5" id="KW-1185">Reference proteome</keyword>
<feature type="compositionally biased region" description="Low complexity" evidence="1">
    <location>
        <begin position="107"/>
        <end position="181"/>
    </location>
</feature>
<feature type="compositionally biased region" description="Low complexity" evidence="1">
    <location>
        <begin position="372"/>
        <end position="383"/>
    </location>
</feature>
<keyword evidence="3" id="KW-0732">Signal</keyword>
<feature type="transmembrane region" description="Helical" evidence="2">
    <location>
        <begin position="985"/>
        <end position="1003"/>
    </location>
</feature>
<name>A0AAV9U2P0_9PEZI</name>
<feature type="compositionally biased region" description="Low complexity" evidence="1">
    <location>
        <begin position="309"/>
        <end position="354"/>
    </location>
</feature>
<feature type="compositionally biased region" description="Low complexity" evidence="1">
    <location>
        <begin position="263"/>
        <end position="283"/>
    </location>
</feature>
<dbReference type="EMBL" id="JAVHNQ010000013">
    <property type="protein sequence ID" value="KAK6334193.1"/>
    <property type="molecule type" value="Genomic_DNA"/>
</dbReference>
<reference evidence="4 5" key="1">
    <citation type="submission" date="2019-10" db="EMBL/GenBank/DDBJ databases">
        <authorList>
            <person name="Palmer J.M."/>
        </authorList>
    </citation>
    <scope>NUCLEOTIDE SEQUENCE [LARGE SCALE GENOMIC DNA]</scope>
    <source>
        <strain evidence="4 5">TWF696</strain>
    </source>
</reference>
<organism evidence="4 5">
    <name type="scientific">Orbilia brochopaga</name>
    <dbReference type="NCBI Taxonomy" id="3140254"/>
    <lineage>
        <taxon>Eukaryota</taxon>
        <taxon>Fungi</taxon>
        <taxon>Dikarya</taxon>
        <taxon>Ascomycota</taxon>
        <taxon>Pezizomycotina</taxon>
        <taxon>Orbiliomycetes</taxon>
        <taxon>Orbiliales</taxon>
        <taxon>Orbiliaceae</taxon>
        <taxon>Orbilia</taxon>
    </lineage>
</organism>
<evidence type="ECO:0000313" key="5">
    <source>
        <dbReference type="Proteomes" id="UP001375240"/>
    </source>
</evidence>
<protein>
    <submittedName>
        <fullName evidence="4">Uncharacterized protein</fullName>
    </submittedName>
</protein>
<feature type="region of interest" description="Disordered" evidence="1">
    <location>
        <begin position="263"/>
        <end position="385"/>
    </location>
</feature>
<comment type="caution">
    <text evidence="4">The sequence shown here is derived from an EMBL/GenBank/DDBJ whole genome shotgun (WGS) entry which is preliminary data.</text>
</comment>
<keyword evidence="2" id="KW-0812">Transmembrane</keyword>
<sequence>MRGPSLVNIRHRRWAQSFLGILLSIHAVSAAPLHPGGRGSWSHQKIDPLERRQDQVEGQLYDGSSMIYATELPTGPVDQTPTTTSIVLLVPSTSAEAVPILTSSQDTTTSTYAAPTSSTSETSTSTESTEILPGETHTSSSTVISMTTSVASTSSSELTSSGTSPTIGGTSMTSDMGTDSTPISATPTSSVEGITVTSTTSSVSAPEAFAPTSSSDTSYSTMSETTTSTDITSETFETSLQAYDTGSRTSESLITAITSSVGDLSTSTSSFESTATSSVTSESQIYERPTSNPFNVPGFVTIPLPPSPTGTSTSLMSTSESSSESTPASTTATAGDTTSSALTTPMVPVPTGTPEFGPGFSFIGLPGQGGDSSSSSEPKSSASDGVALTSSLGFGNTMSATTTTSQIYNMPSVTTSVLDDYTTESPLPTVELTSTSSSLAAFLTTTSELVSSSTSLPEVITSSSITEMSSSTSSQFMIPSSTPETTSSTSNLPEVTEPAIPVETDGVPDILLPSSSPEGYAPYPTDGSVVTTVTSTESEPISTTSTSLSSTSSDIPPAEPSPELPSDAITGAPPDLVLPTTTSSGFGTNTLGGGGDYQTTAVSPAPSSLETTETSSSALQVETSSAEAPSPTTVFVTVVVPTAPTATVTQTVYPSPSPDAPETSESTTETVEPTDGYNTAIPTGAIGSPPDLVIPTSMTESFASSPTSEAVQSSSTSAVTSTPIASPTSTSVRSTTTVLQTVTLTSTKEVVFTSYSTVIATTPVAIPDPTQPEIIPVPTDSDILTTVFETQTASAIVTAVPPSDVHSNVPEFGNVISVTMSVSYPVPLFPIPAEPDSTVPVIHTTIQLSSTFQRIGLSTPAPSAPFTYIRTTIPYPYPTQSPDADTSPTSVATSSPPIRTGFVIPGIISRQDISASRAASTFDISNSAAAPTTLSTAIATRSGRTPSAKPRSVYTPVAVDNVKRVAAAQVRQLEARSSAPQNRAAFAPAVLILIAVAFLTSFVA</sequence>
<evidence type="ECO:0000313" key="4">
    <source>
        <dbReference type="EMBL" id="KAK6334193.1"/>
    </source>
</evidence>
<feature type="chain" id="PRO_5043810319" evidence="3">
    <location>
        <begin position="31"/>
        <end position="1004"/>
    </location>
</feature>
<accession>A0AAV9U2P0</accession>
<feature type="region of interest" description="Disordered" evidence="1">
    <location>
        <begin position="705"/>
        <end position="730"/>
    </location>
</feature>
<dbReference type="Proteomes" id="UP001375240">
    <property type="component" value="Unassembled WGS sequence"/>
</dbReference>
<feature type="compositionally biased region" description="Low complexity" evidence="1">
    <location>
        <begin position="188"/>
        <end position="204"/>
    </location>
</feature>
<feature type="compositionally biased region" description="Low complexity" evidence="1">
    <location>
        <begin position="471"/>
        <end position="490"/>
    </location>
</feature>